<organism evidence="5 6">
    <name type="scientific">Brassica oleracea var. oleracea</name>
    <dbReference type="NCBI Taxonomy" id="109376"/>
    <lineage>
        <taxon>Eukaryota</taxon>
        <taxon>Viridiplantae</taxon>
        <taxon>Streptophyta</taxon>
        <taxon>Embryophyta</taxon>
        <taxon>Tracheophyta</taxon>
        <taxon>Spermatophyta</taxon>
        <taxon>Magnoliopsida</taxon>
        <taxon>eudicotyledons</taxon>
        <taxon>Gunneridae</taxon>
        <taxon>Pentapetalae</taxon>
        <taxon>rosids</taxon>
        <taxon>malvids</taxon>
        <taxon>Brassicales</taxon>
        <taxon>Brassicaceae</taxon>
        <taxon>Brassiceae</taxon>
        <taxon>Brassica</taxon>
    </lineage>
</organism>
<dbReference type="Proteomes" id="UP000032141">
    <property type="component" value="Chromosome C4"/>
</dbReference>
<dbReference type="GO" id="GO:0006508">
    <property type="term" value="P:proteolysis"/>
    <property type="evidence" value="ECO:0007669"/>
    <property type="project" value="UniProtKB-KW"/>
</dbReference>
<dbReference type="HOGENOM" id="CLU_017415_7_1_1"/>
<evidence type="ECO:0000259" key="4">
    <source>
        <dbReference type="PROSITE" id="PS50600"/>
    </source>
</evidence>
<dbReference type="SUPFAM" id="SSF54001">
    <property type="entry name" value="Cysteine proteinases"/>
    <property type="match status" value="1"/>
</dbReference>
<feature type="domain" description="Ubiquitin-like protease family profile" evidence="4">
    <location>
        <begin position="1"/>
        <end position="103"/>
    </location>
</feature>
<dbReference type="GO" id="GO:0008234">
    <property type="term" value="F:cysteine-type peptidase activity"/>
    <property type="evidence" value="ECO:0007669"/>
    <property type="project" value="InterPro"/>
</dbReference>
<evidence type="ECO:0000256" key="3">
    <source>
        <dbReference type="ARBA" id="ARBA00022801"/>
    </source>
</evidence>
<keyword evidence="2" id="KW-0645">Protease</keyword>
<evidence type="ECO:0000313" key="5">
    <source>
        <dbReference type="EnsemblPlants" id="Bo4g044050.1"/>
    </source>
</evidence>
<dbReference type="Gramene" id="Bo4g044050.1">
    <property type="protein sequence ID" value="Bo4g044050.1"/>
    <property type="gene ID" value="Bo4g044050"/>
</dbReference>
<reference evidence="5" key="2">
    <citation type="submission" date="2015-03" db="UniProtKB">
        <authorList>
            <consortium name="EnsemblPlants"/>
        </authorList>
    </citation>
    <scope>IDENTIFICATION</scope>
</reference>
<dbReference type="InterPro" id="IPR038765">
    <property type="entry name" value="Papain-like_cys_pep_sf"/>
</dbReference>
<keyword evidence="3" id="KW-0378">Hydrolase</keyword>
<sequence>MYVPLNVDKHWISMCVNFVSRSIEVFDCEGLKHTKSVDPFAVLIPRIIKAVHSSNNSKLKVKQYIMSVRISLFSCSVSYVPMPLLNKSSSDCGVYALKHIECHLLGLDFSLVNDSNIREARQKIAYDQWEAANDHVLISRMAQFTPPKKITNPVVELE</sequence>
<evidence type="ECO:0000256" key="2">
    <source>
        <dbReference type="ARBA" id="ARBA00022670"/>
    </source>
</evidence>
<evidence type="ECO:0000256" key="1">
    <source>
        <dbReference type="ARBA" id="ARBA00005234"/>
    </source>
</evidence>
<dbReference type="Gene3D" id="3.40.395.10">
    <property type="entry name" value="Adenoviral Proteinase, Chain A"/>
    <property type="match status" value="1"/>
</dbReference>
<reference evidence="5 6" key="1">
    <citation type="journal article" date="2014" name="Genome Biol.">
        <title>Transcriptome and methylome profiling reveals relics of genome dominance in the mesopolyploid Brassica oleracea.</title>
        <authorList>
            <person name="Parkin I.A."/>
            <person name="Koh C."/>
            <person name="Tang H."/>
            <person name="Robinson S.J."/>
            <person name="Kagale S."/>
            <person name="Clarke W.E."/>
            <person name="Town C.D."/>
            <person name="Nixon J."/>
            <person name="Krishnakumar V."/>
            <person name="Bidwell S.L."/>
            <person name="Denoeud F."/>
            <person name="Belcram H."/>
            <person name="Links M.G."/>
            <person name="Just J."/>
            <person name="Clarke C."/>
            <person name="Bender T."/>
            <person name="Huebert T."/>
            <person name="Mason A.S."/>
            <person name="Pires J.C."/>
            <person name="Barker G."/>
            <person name="Moore J."/>
            <person name="Walley P.G."/>
            <person name="Manoli S."/>
            <person name="Batley J."/>
            <person name="Edwards D."/>
            <person name="Nelson M.N."/>
            <person name="Wang X."/>
            <person name="Paterson A.H."/>
            <person name="King G."/>
            <person name="Bancroft I."/>
            <person name="Chalhoub B."/>
            <person name="Sharpe A.G."/>
        </authorList>
    </citation>
    <scope>NUCLEOTIDE SEQUENCE</scope>
    <source>
        <strain evidence="5 6">cv. TO1000</strain>
    </source>
</reference>
<dbReference type="PROSITE" id="PS50600">
    <property type="entry name" value="ULP_PROTEASE"/>
    <property type="match status" value="1"/>
</dbReference>
<dbReference type="AlphaFoldDB" id="A0A0D3BSI8"/>
<evidence type="ECO:0000313" key="6">
    <source>
        <dbReference type="Proteomes" id="UP000032141"/>
    </source>
</evidence>
<accession>A0A0D3BSI8</accession>
<name>A0A0D3BSI8_BRAOL</name>
<dbReference type="Pfam" id="PF02902">
    <property type="entry name" value="Peptidase_C48"/>
    <property type="match status" value="1"/>
</dbReference>
<comment type="similarity">
    <text evidence="1">Belongs to the peptidase C48 family.</text>
</comment>
<dbReference type="InterPro" id="IPR003653">
    <property type="entry name" value="Peptidase_C48_C"/>
</dbReference>
<keyword evidence="6" id="KW-1185">Reference proteome</keyword>
<proteinExistence type="inferred from homology"/>
<protein>
    <recommendedName>
        <fullName evidence="4">Ubiquitin-like protease family profile domain-containing protein</fullName>
    </recommendedName>
</protein>
<dbReference type="EnsemblPlants" id="Bo4g044050.1">
    <property type="protein sequence ID" value="Bo4g044050.1"/>
    <property type="gene ID" value="Bo4g044050"/>
</dbReference>